<dbReference type="GO" id="GO:0005886">
    <property type="term" value="C:plasma membrane"/>
    <property type="evidence" value="ECO:0007669"/>
    <property type="project" value="TreeGrafter"/>
</dbReference>
<evidence type="ECO:0000313" key="9">
    <source>
        <dbReference type="EMBL" id="GEQ99229.1"/>
    </source>
</evidence>
<dbReference type="Gene3D" id="3.30.70.1450">
    <property type="entry name" value="Regulator of K+ conductance, C-terminal domain"/>
    <property type="match status" value="2"/>
</dbReference>
<dbReference type="EMBL" id="BKCL01000014">
    <property type="protein sequence ID" value="GEQ99229.1"/>
    <property type="molecule type" value="Genomic_DNA"/>
</dbReference>
<dbReference type="InterPro" id="IPR004680">
    <property type="entry name" value="Cit_transptr-like_dom"/>
</dbReference>
<protein>
    <submittedName>
        <fullName evidence="9">Sodium:sulfate symporter</fullName>
    </submittedName>
</protein>
<accession>A0A5A7MWE7</accession>
<evidence type="ECO:0000256" key="1">
    <source>
        <dbReference type="ARBA" id="ARBA00004141"/>
    </source>
</evidence>
<dbReference type="GO" id="GO:0006813">
    <property type="term" value="P:potassium ion transport"/>
    <property type="evidence" value="ECO:0007669"/>
    <property type="project" value="InterPro"/>
</dbReference>
<feature type="transmembrane region" description="Helical" evidence="7">
    <location>
        <begin position="541"/>
        <end position="561"/>
    </location>
</feature>
<dbReference type="PANTHER" id="PTHR43652">
    <property type="entry name" value="BASIC AMINO ACID ANTIPORTER YFCC-RELATED"/>
    <property type="match status" value="1"/>
</dbReference>
<feature type="transmembrane region" description="Helical" evidence="7">
    <location>
        <begin position="448"/>
        <end position="468"/>
    </location>
</feature>
<reference evidence="9 10" key="1">
    <citation type="submission" date="2019-09" db="EMBL/GenBank/DDBJ databases">
        <title>NBRP : Genome information of microbial organism related human and environment.</title>
        <authorList>
            <person name="Hattori M."/>
            <person name="Oshima K."/>
            <person name="Inaba H."/>
            <person name="Suda W."/>
            <person name="Sakamoto M."/>
            <person name="Iino T."/>
            <person name="Kitahara M."/>
            <person name="Oshida Y."/>
            <person name="Iida T."/>
            <person name="Kudo T."/>
            <person name="Itoh T."/>
            <person name="Ohkuma M."/>
        </authorList>
    </citation>
    <scope>NUCLEOTIDE SEQUENCE [LARGE SCALE GENOMIC DNA]</scope>
    <source>
        <strain evidence="9 10">Hi-2</strain>
    </source>
</reference>
<evidence type="ECO:0000256" key="6">
    <source>
        <dbReference type="ARBA" id="ARBA00023136"/>
    </source>
</evidence>
<feature type="transmembrane region" description="Helical" evidence="7">
    <location>
        <begin position="418"/>
        <end position="436"/>
    </location>
</feature>
<evidence type="ECO:0000256" key="7">
    <source>
        <dbReference type="SAM" id="Phobius"/>
    </source>
</evidence>
<evidence type="ECO:0000256" key="3">
    <source>
        <dbReference type="ARBA" id="ARBA00022692"/>
    </source>
</evidence>
<dbReference type="AlphaFoldDB" id="A0A5A7MWE7"/>
<keyword evidence="2" id="KW-0813">Transport</keyword>
<keyword evidence="5 7" id="KW-1133">Transmembrane helix</keyword>
<feature type="transmembrane region" description="Helical" evidence="7">
    <location>
        <begin position="110"/>
        <end position="131"/>
    </location>
</feature>
<proteinExistence type="predicted"/>
<dbReference type="Proteomes" id="UP000322084">
    <property type="component" value="Unassembled WGS sequence"/>
</dbReference>
<dbReference type="GO" id="GO:0008324">
    <property type="term" value="F:monoatomic cation transmembrane transporter activity"/>
    <property type="evidence" value="ECO:0007669"/>
    <property type="project" value="InterPro"/>
</dbReference>
<dbReference type="PROSITE" id="PS51202">
    <property type="entry name" value="RCK_C"/>
    <property type="match status" value="2"/>
</dbReference>
<comment type="caution">
    <text evidence="9">The sequence shown here is derived from an EMBL/GenBank/DDBJ whole genome shotgun (WGS) entry which is preliminary data.</text>
</comment>
<dbReference type="PANTHER" id="PTHR43652:SF2">
    <property type="entry name" value="BASIC AMINO ACID ANTIPORTER YFCC-RELATED"/>
    <property type="match status" value="1"/>
</dbReference>
<feature type="domain" description="RCK C-terminal" evidence="8">
    <location>
        <begin position="271"/>
        <end position="355"/>
    </location>
</feature>
<feature type="transmembrane region" description="Helical" evidence="7">
    <location>
        <begin position="503"/>
        <end position="521"/>
    </location>
</feature>
<dbReference type="InterPro" id="IPR051679">
    <property type="entry name" value="DASS-Related_Transporters"/>
</dbReference>
<dbReference type="InterPro" id="IPR036721">
    <property type="entry name" value="RCK_C_sf"/>
</dbReference>
<gene>
    <name evidence="9" type="ORF">JCM17844_28660</name>
</gene>
<dbReference type="InterPro" id="IPR006037">
    <property type="entry name" value="RCK_C"/>
</dbReference>
<feature type="transmembrane region" description="Helical" evidence="7">
    <location>
        <begin position="151"/>
        <end position="171"/>
    </location>
</feature>
<keyword evidence="4" id="KW-0677">Repeat</keyword>
<sequence length="563" mass="60010">MTSIVVLLATGILTTHDVLGVFSSSAPITVGAMFILSAALERTGVIDGIGRLVSRAAERSPAQAIGVMMLGVMFLSAFINNTPVVVILTPVVIGLAYAQKVAPSKLLIPLSFASIFGGTMTLIGTSTNILVDGVAQREGLAPFGMFEITMLGLIVGCAGIIYLLVVGRWLLPVRETLASMLPSTADRQFMAEILVPLDSPLIGQTVGQAGFTEERGFRVIDLIRADRSHRYSFDRMEVEPGDRLVIRSKVKDMIGLREAGDVAFGGRSGLHPIEPISTTETKIVEGIVGPDSSSIGRRVGDLGWRRVYGAYILAVHRHGQNLSQNYQDVRLRVGDSVLLEGPVASIQQLFENGEIINLSTPTERPYRRSKAPIAIGAVVAVMVLAALEILPIAALAIMAAVIVVALGCLESNEAYESIQWNILFLIFGMLALGLAMEKTGAAELVVDSFVLVVGGLGPIAVLSAVYLITSVMTEMMSNNAAAILLTPIAVGLAQQLGVDPRPFVVAVMFAASASFATPIGYQTNTFVYNAGGYRFMDFIKIGVPLNLLMWVVATIAIPMIWPL</sequence>
<evidence type="ECO:0000313" key="10">
    <source>
        <dbReference type="Proteomes" id="UP000322084"/>
    </source>
</evidence>
<dbReference type="Pfam" id="PF02080">
    <property type="entry name" value="TrkA_C"/>
    <property type="match status" value="2"/>
</dbReference>
<evidence type="ECO:0000256" key="4">
    <source>
        <dbReference type="ARBA" id="ARBA00022737"/>
    </source>
</evidence>
<comment type="subcellular location">
    <subcellularLocation>
        <location evidence="1">Membrane</location>
        <topology evidence="1">Multi-pass membrane protein</topology>
    </subcellularLocation>
</comment>
<evidence type="ECO:0000256" key="2">
    <source>
        <dbReference type="ARBA" id="ARBA00022448"/>
    </source>
</evidence>
<evidence type="ECO:0000256" key="5">
    <source>
        <dbReference type="ARBA" id="ARBA00022989"/>
    </source>
</evidence>
<dbReference type="Pfam" id="PF03600">
    <property type="entry name" value="CitMHS"/>
    <property type="match status" value="1"/>
</dbReference>
<keyword evidence="6 7" id="KW-0472">Membrane</keyword>
<keyword evidence="3 7" id="KW-0812">Transmembrane</keyword>
<dbReference type="SUPFAM" id="SSF116726">
    <property type="entry name" value="TrkA C-terminal domain-like"/>
    <property type="match status" value="2"/>
</dbReference>
<feature type="transmembrane region" description="Helical" evidence="7">
    <location>
        <begin position="65"/>
        <end position="98"/>
    </location>
</feature>
<evidence type="ECO:0000259" key="8">
    <source>
        <dbReference type="PROSITE" id="PS51202"/>
    </source>
</evidence>
<feature type="transmembrane region" description="Helical" evidence="7">
    <location>
        <begin position="373"/>
        <end position="406"/>
    </location>
</feature>
<feature type="domain" description="RCK C-terminal" evidence="8">
    <location>
        <begin position="178"/>
        <end position="262"/>
    </location>
</feature>
<organism evidence="9 10">
    <name type="scientific">Iodidimonas gelatinilytica</name>
    <dbReference type="NCBI Taxonomy" id="1236966"/>
    <lineage>
        <taxon>Bacteria</taxon>
        <taxon>Pseudomonadati</taxon>
        <taxon>Pseudomonadota</taxon>
        <taxon>Alphaproteobacteria</taxon>
        <taxon>Iodidimonadales</taxon>
        <taxon>Iodidimonadaceae</taxon>
        <taxon>Iodidimonas</taxon>
    </lineage>
</organism>
<name>A0A5A7MWE7_9PROT</name>